<feature type="domain" description="Protein kinase" evidence="13">
    <location>
        <begin position="1"/>
        <end position="213"/>
    </location>
</feature>
<dbReference type="InterPro" id="IPR017441">
    <property type="entry name" value="Protein_kinase_ATP_BS"/>
</dbReference>
<proteinExistence type="inferred from homology"/>
<comment type="similarity">
    <text evidence="1">Belongs to the protein kinase superfamily. CAMK Ser/Thr protein kinase family. SNF1 subfamily.</text>
</comment>
<keyword evidence="6 16" id="KW-0418">Kinase</keyword>
<evidence type="ECO:0000256" key="9">
    <source>
        <dbReference type="ARBA" id="ARBA00048679"/>
    </source>
</evidence>
<evidence type="ECO:0000256" key="5">
    <source>
        <dbReference type="ARBA" id="ARBA00022741"/>
    </source>
</evidence>
<evidence type="ECO:0000313" key="17">
    <source>
        <dbReference type="Proteomes" id="UP000797356"/>
    </source>
</evidence>
<name>A0A8K0IAG5_COCNU</name>
<protein>
    <recommendedName>
        <fullName evidence="2">non-specific serine/threonine protein kinase</fullName>
        <ecNumber evidence="2">2.7.11.1</ecNumber>
    </recommendedName>
</protein>
<keyword evidence="7 11" id="KW-0067">ATP-binding</keyword>
<evidence type="ECO:0000259" key="15">
    <source>
        <dbReference type="PROSITE" id="PS50032"/>
    </source>
</evidence>
<dbReference type="EMBL" id="CM017877">
    <property type="protein sequence ID" value="KAG1346202.1"/>
    <property type="molecule type" value="Genomic_DNA"/>
</dbReference>
<dbReference type="CDD" id="cd14335">
    <property type="entry name" value="UBA_SnRK1_plant"/>
    <property type="match status" value="1"/>
</dbReference>
<evidence type="ECO:0000256" key="1">
    <source>
        <dbReference type="ARBA" id="ARBA00006234"/>
    </source>
</evidence>
<feature type="binding site" evidence="11">
    <location>
        <position position="43"/>
    </location>
    <ligand>
        <name>ATP</name>
        <dbReference type="ChEBI" id="CHEBI:30616"/>
    </ligand>
</feature>
<evidence type="ECO:0000256" key="7">
    <source>
        <dbReference type="ARBA" id="ARBA00022840"/>
    </source>
</evidence>
<dbReference type="Gene3D" id="1.10.510.10">
    <property type="entry name" value="Transferase(Phosphotransferase) domain 1"/>
    <property type="match status" value="1"/>
</dbReference>
<dbReference type="PANTHER" id="PTHR24346">
    <property type="entry name" value="MAP/MICROTUBULE AFFINITY-REGULATING KINASE"/>
    <property type="match status" value="1"/>
</dbReference>
<dbReference type="PROSITE" id="PS50030">
    <property type="entry name" value="UBA"/>
    <property type="match status" value="1"/>
</dbReference>
<keyword evidence="5 11" id="KW-0547">Nucleotide-binding</keyword>
<reference evidence="16" key="2">
    <citation type="submission" date="2019-07" db="EMBL/GenBank/DDBJ databases">
        <authorList>
            <person name="Yang Y."/>
            <person name="Bocs S."/>
            <person name="Baudouin L."/>
        </authorList>
    </citation>
    <scope>NUCLEOTIDE SEQUENCE</scope>
    <source>
        <tissue evidence="16">Spear leaf of Hainan Tall coconut</tissue>
    </source>
</reference>
<evidence type="ECO:0000259" key="14">
    <source>
        <dbReference type="PROSITE" id="PS50030"/>
    </source>
</evidence>
<evidence type="ECO:0000256" key="12">
    <source>
        <dbReference type="RuleBase" id="RU000304"/>
    </source>
</evidence>
<evidence type="ECO:0000256" key="2">
    <source>
        <dbReference type="ARBA" id="ARBA00012513"/>
    </source>
</evidence>
<organism evidence="16 17">
    <name type="scientific">Cocos nucifera</name>
    <name type="common">Coconut palm</name>
    <dbReference type="NCBI Taxonomy" id="13894"/>
    <lineage>
        <taxon>Eukaryota</taxon>
        <taxon>Viridiplantae</taxon>
        <taxon>Streptophyta</taxon>
        <taxon>Embryophyta</taxon>
        <taxon>Tracheophyta</taxon>
        <taxon>Spermatophyta</taxon>
        <taxon>Magnoliopsida</taxon>
        <taxon>Liliopsida</taxon>
        <taxon>Arecaceae</taxon>
        <taxon>Arecoideae</taxon>
        <taxon>Cocoseae</taxon>
        <taxon>Attaleinae</taxon>
        <taxon>Cocos</taxon>
    </lineage>
</organism>
<keyword evidence="3 12" id="KW-0723">Serine/threonine-protein kinase</keyword>
<comment type="catalytic activity">
    <reaction evidence="9">
        <text>L-seryl-[protein] + ATP = O-phospho-L-seryl-[protein] + ADP + H(+)</text>
        <dbReference type="Rhea" id="RHEA:17989"/>
        <dbReference type="Rhea" id="RHEA-COMP:9863"/>
        <dbReference type="Rhea" id="RHEA-COMP:11604"/>
        <dbReference type="ChEBI" id="CHEBI:15378"/>
        <dbReference type="ChEBI" id="CHEBI:29999"/>
        <dbReference type="ChEBI" id="CHEBI:30616"/>
        <dbReference type="ChEBI" id="CHEBI:83421"/>
        <dbReference type="ChEBI" id="CHEBI:456216"/>
        <dbReference type="EC" id="2.7.11.1"/>
    </reaction>
</comment>
<dbReference type="Proteomes" id="UP000797356">
    <property type="component" value="Chromosome 6"/>
</dbReference>
<dbReference type="PROSITE" id="PS00108">
    <property type="entry name" value="PROTEIN_KINASE_ST"/>
    <property type="match status" value="1"/>
</dbReference>
<dbReference type="OrthoDB" id="193931at2759"/>
<evidence type="ECO:0000256" key="4">
    <source>
        <dbReference type="ARBA" id="ARBA00022679"/>
    </source>
</evidence>
<feature type="domain" description="KA1" evidence="15">
    <location>
        <begin position="395"/>
        <end position="443"/>
    </location>
</feature>
<dbReference type="InterPro" id="IPR011009">
    <property type="entry name" value="Kinase-like_dom_sf"/>
</dbReference>
<dbReference type="InterPro" id="IPR008271">
    <property type="entry name" value="Ser/Thr_kinase_AS"/>
</dbReference>
<dbReference type="AlphaFoldDB" id="A0A8K0IAG5"/>
<keyword evidence="4" id="KW-0808">Transferase</keyword>
<evidence type="ECO:0000256" key="3">
    <source>
        <dbReference type="ARBA" id="ARBA00022527"/>
    </source>
</evidence>
<gene>
    <name evidence="16" type="ORF">COCNU_06G000310</name>
</gene>
<dbReference type="EC" id="2.7.11.1" evidence="2"/>
<evidence type="ECO:0000256" key="6">
    <source>
        <dbReference type="ARBA" id="ARBA00022777"/>
    </source>
</evidence>
<reference evidence="16" key="1">
    <citation type="journal article" date="2017" name="Gigascience">
        <title>The genome draft of coconut (Cocos nucifera).</title>
        <authorList>
            <person name="Xiao Y."/>
            <person name="Xu P."/>
            <person name="Fan H."/>
            <person name="Baudouin L."/>
            <person name="Xia W."/>
            <person name="Bocs S."/>
            <person name="Xu J."/>
            <person name="Li Q."/>
            <person name="Guo A."/>
            <person name="Zhou L."/>
            <person name="Li J."/>
            <person name="Wu Y."/>
            <person name="Ma Z."/>
            <person name="Armero A."/>
            <person name="Issali A.E."/>
            <person name="Liu N."/>
            <person name="Peng M."/>
            <person name="Yang Y."/>
        </authorList>
    </citation>
    <scope>NUCLEOTIDE SEQUENCE</scope>
    <source>
        <tissue evidence="16">Spear leaf of Hainan Tall coconut</tissue>
    </source>
</reference>
<dbReference type="Pfam" id="PF00069">
    <property type="entry name" value="Pkinase"/>
    <property type="match status" value="1"/>
</dbReference>
<dbReference type="InterPro" id="IPR028375">
    <property type="entry name" value="KA1/Ssp2_C"/>
</dbReference>
<evidence type="ECO:0000256" key="8">
    <source>
        <dbReference type="ARBA" id="ARBA00047899"/>
    </source>
</evidence>
<feature type="domain" description="UBA" evidence="14">
    <location>
        <begin position="234"/>
        <end position="274"/>
    </location>
</feature>
<dbReference type="GO" id="GO:0005737">
    <property type="term" value="C:cytoplasm"/>
    <property type="evidence" value="ECO:0007669"/>
    <property type="project" value="TreeGrafter"/>
</dbReference>
<dbReference type="SMART" id="SM00220">
    <property type="entry name" value="S_TKc"/>
    <property type="match status" value="1"/>
</dbReference>
<dbReference type="Gene3D" id="3.30.200.20">
    <property type="entry name" value="Phosphorylase Kinase, domain 1"/>
    <property type="match status" value="1"/>
</dbReference>
<dbReference type="InterPro" id="IPR000719">
    <property type="entry name" value="Prot_kinase_dom"/>
</dbReference>
<dbReference type="GO" id="GO:0004674">
    <property type="term" value="F:protein serine/threonine kinase activity"/>
    <property type="evidence" value="ECO:0007669"/>
    <property type="project" value="UniProtKB-KW"/>
</dbReference>
<dbReference type="PROSITE" id="PS50011">
    <property type="entry name" value="PROTEIN_KINASE_DOM"/>
    <property type="match status" value="1"/>
</dbReference>
<dbReference type="PROSITE" id="PS00107">
    <property type="entry name" value="PROTEIN_KINASE_ATP"/>
    <property type="match status" value="1"/>
</dbReference>
<dbReference type="InterPro" id="IPR015940">
    <property type="entry name" value="UBA"/>
</dbReference>
<dbReference type="Gene3D" id="3.30.310.80">
    <property type="entry name" value="Kinase associated domain 1, KA1"/>
    <property type="match status" value="1"/>
</dbReference>
<comment type="catalytic activity">
    <reaction evidence="8">
        <text>L-threonyl-[protein] + ATP = O-phospho-L-threonyl-[protein] + ADP + H(+)</text>
        <dbReference type="Rhea" id="RHEA:46608"/>
        <dbReference type="Rhea" id="RHEA-COMP:11060"/>
        <dbReference type="Rhea" id="RHEA-COMP:11605"/>
        <dbReference type="ChEBI" id="CHEBI:15378"/>
        <dbReference type="ChEBI" id="CHEBI:30013"/>
        <dbReference type="ChEBI" id="CHEBI:30616"/>
        <dbReference type="ChEBI" id="CHEBI:61977"/>
        <dbReference type="ChEBI" id="CHEBI:456216"/>
        <dbReference type="EC" id="2.7.11.1"/>
    </reaction>
</comment>
<dbReference type="SUPFAM" id="SSF56112">
    <property type="entry name" value="Protein kinase-like (PK-like)"/>
    <property type="match status" value="1"/>
</dbReference>
<dbReference type="Pfam" id="PF02149">
    <property type="entry name" value="KA1"/>
    <property type="match status" value="1"/>
</dbReference>
<keyword evidence="17" id="KW-1185">Reference proteome</keyword>
<accession>A0A8K0IAG5</accession>
<evidence type="ECO:0000256" key="11">
    <source>
        <dbReference type="PROSITE-ProRule" id="PRU10141"/>
    </source>
</evidence>
<comment type="caution">
    <text evidence="16">The sequence shown here is derived from an EMBL/GenBank/DDBJ whole genome shotgun (WGS) entry which is preliminary data.</text>
</comment>
<evidence type="ECO:0000313" key="16">
    <source>
        <dbReference type="EMBL" id="KAG1346202.1"/>
    </source>
</evidence>
<dbReference type="FunFam" id="1.10.510.10:FF:000571">
    <property type="entry name" value="Maternal embryonic leucine zipper kinase"/>
    <property type="match status" value="1"/>
</dbReference>
<dbReference type="SUPFAM" id="SSF103243">
    <property type="entry name" value="KA1-like"/>
    <property type="match status" value="1"/>
</dbReference>
<evidence type="ECO:0000259" key="13">
    <source>
        <dbReference type="PROSITE" id="PS50011"/>
    </source>
</evidence>
<dbReference type="GO" id="GO:0035556">
    <property type="term" value="P:intracellular signal transduction"/>
    <property type="evidence" value="ECO:0007669"/>
    <property type="project" value="TreeGrafter"/>
</dbReference>
<evidence type="ECO:0000256" key="10">
    <source>
        <dbReference type="ARBA" id="ARBA00058225"/>
    </source>
</evidence>
<sequence length="444" mass="50673">MDGAQIGRKFLPTYRIGSVLGVGSFANVKQADHLLTGQQVAIKILNRSQIKSMQMEEKDYNIISSLQSYPVWSTATETLIAHRDLKPENLLLDSKLSVKIADFGLSNVMCDGHLLKTCCGSPNYAAPEVLSRKHYAGPEVDVWSCGVILYALLCGRLPFDDENLSNLHKKITAGMYTFSFGLSASARDLISRMLVVDPMKRITIPEIRQHPWFTPHLPRYLKVPLLDTMQQAKRIDVDILQEVVKMGFDKDLLVKSLHNRQQNEATVSYYLLLDNRFRAAGGYLQAEFQETMACSKPLVYNIKCRWAPGYPALHTNHRTRNDAAIAEIDSIAWISSYPVKFEIQCNHLFKRCLDIWIHRPLVYNIKCRWAPGYPALRTNHRTRNEAAIAEIDNIAWISSYPVKFEIQVYKTEEEKYMVDLQTVQGPHLLFLYLCAAFLGQLIFQ</sequence>
<dbReference type="InterPro" id="IPR001772">
    <property type="entry name" value="KA1_dom"/>
</dbReference>
<dbReference type="PROSITE" id="PS50032">
    <property type="entry name" value="KA1"/>
    <property type="match status" value="1"/>
</dbReference>
<comment type="function">
    <text evidence="10">CIPK serine-threonine protein kinases interact with CBL proteins. Binding of a CBL protein to the regulatory NAF domain of CIPK protein lead to the activation of the kinase in a calcium-dependent manner.</text>
</comment>
<dbReference type="GO" id="GO:0005524">
    <property type="term" value="F:ATP binding"/>
    <property type="evidence" value="ECO:0007669"/>
    <property type="project" value="UniProtKB-UniRule"/>
</dbReference>
<dbReference type="PANTHER" id="PTHR24346:SF82">
    <property type="entry name" value="KP78A-RELATED"/>
    <property type="match status" value="1"/>
</dbReference>